<evidence type="ECO:0000313" key="7">
    <source>
        <dbReference type="Proteomes" id="UP000236291"/>
    </source>
</evidence>
<dbReference type="InterPro" id="IPR003959">
    <property type="entry name" value="ATPase_AAA_core"/>
</dbReference>
<name>A0A2K3PS30_TRIPR</name>
<feature type="domain" description="AAA+ ATPase" evidence="5">
    <location>
        <begin position="188"/>
        <end position="284"/>
    </location>
</feature>
<dbReference type="Proteomes" id="UP000236291">
    <property type="component" value="Unassembled WGS sequence"/>
</dbReference>
<feature type="non-terminal residue" evidence="6">
    <location>
        <position position="1"/>
    </location>
</feature>
<evidence type="ECO:0000256" key="3">
    <source>
        <dbReference type="ARBA" id="ARBA00022840"/>
    </source>
</evidence>
<proteinExistence type="inferred from homology"/>
<dbReference type="SUPFAM" id="SSF52540">
    <property type="entry name" value="P-loop containing nucleoside triphosphate hydrolases"/>
    <property type="match status" value="2"/>
</dbReference>
<keyword evidence="2 4" id="KW-0547">Nucleotide-binding</keyword>
<gene>
    <name evidence="6" type="ORF">L195_g014834</name>
</gene>
<keyword evidence="3 4" id="KW-0067">ATP-binding</keyword>
<dbReference type="FunFam" id="1.10.8.60:FF:000038">
    <property type="entry name" value="spermatogenesis-associated protein 5-like protein 1"/>
    <property type="match status" value="1"/>
</dbReference>
<reference evidence="6 7" key="2">
    <citation type="journal article" date="2017" name="Front. Plant Sci.">
        <title>Gene Classification and Mining of Molecular Markers Useful in Red Clover (Trifolium pratense) Breeding.</title>
        <authorList>
            <person name="Istvanek J."/>
            <person name="Dluhosova J."/>
            <person name="Dluhos P."/>
            <person name="Patkova L."/>
            <person name="Nedelnik J."/>
            <person name="Repkova J."/>
        </authorList>
    </citation>
    <scope>NUCLEOTIDE SEQUENCE [LARGE SCALE GENOMIC DNA]</scope>
    <source>
        <strain evidence="7">cv. Tatra</strain>
        <tissue evidence="6">Young leaves</tissue>
    </source>
</reference>
<dbReference type="InterPro" id="IPR003960">
    <property type="entry name" value="ATPase_AAA_CS"/>
</dbReference>
<keyword evidence="6" id="KW-0131">Cell cycle</keyword>
<protein>
    <submittedName>
        <fullName evidence="6">Cell division control protein 48 b-like</fullName>
    </submittedName>
</protein>
<dbReference type="STRING" id="57577.A0A2K3PS30"/>
<dbReference type="ExpressionAtlas" id="A0A2K3PS30">
    <property type="expression patterns" value="baseline"/>
</dbReference>
<evidence type="ECO:0000256" key="2">
    <source>
        <dbReference type="ARBA" id="ARBA00022741"/>
    </source>
</evidence>
<dbReference type="GO" id="GO:0005524">
    <property type="term" value="F:ATP binding"/>
    <property type="evidence" value="ECO:0007669"/>
    <property type="project" value="UniProtKB-KW"/>
</dbReference>
<comment type="similarity">
    <text evidence="1 4">Belongs to the AAA ATPase family.</text>
</comment>
<sequence length="381" mass="41675">RKGQDVRIASQLGILMDSNKATSSTPGVVVVASTNSVDAIDPALRRYGRFDIETDVTVPNKKERLQILELYTRKIPRNSCDLESIAASCNGYVGADLWALCREAIKSAIRRSLIAKKDVKKDSSLTMEDWKNASSLVQPSITRGITVEIPDVTWNDIGGLKDVKTKLRQAVEWPMKHPAAFSRLGITPNRGILLHGPPGCSKTTLAKAAANAANVPFFSLRGDSSSSSSAASERLLSTLLTEMDGLEEAKGVLVFAATNRPYLLDAALMRPGRFDMILYVPPPDLEGRLEILNVHTRRMKLQSDVDLRKLAEDTELFTGAELAGLCREVGTAALRENIDASVVFDRHFQIVKNALNPSLTKEAIDSYSSFRKTSSRSGCLE</sequence>
<dbReference type="Pfam" id="PF17862">
    <property type="entry name" value="AAA_lid_3"/>
    <property type="match status" value="2"/>
</dbReference>
<dbReference type="AlphaFoldDB" id="A0A2K3PS30"/>
<evidence type="ECO:0000313" key="6">
    <source>
        <dbReference type="EMBL" id="PNY18077.1"/>
    </source>
</evidence>
<dbReference type="EMBL" id="ASHM01009930">
    <property type="protein sequence ID" value="PNY18077.1"/>
    <property type="molecule type" value="Genomic_DNA"/>
</dbReference>
<dbReference type="GO" id="GO:0051301">
    <property type="term" value="P:cell division"/>
    <property type="evidence" value="ECO:0007669"/>
    <property type="project" value="UniProtKB-KW"/>
</dbReference>
<dbReference type="PROSITE" id="PS00674">
    <property type="entry name" value="AAA"/>
    <property type="match status" value="1"/>
</dbReference>
<dbReference type="Gene3D" id="3.40.50.300">
    <property type="entry name" value="P-loop containing nucleotide triphosphate hydrolases"/>
    <property type="match status" value="3"/>
</dbReference>
<evidence type="ECO:0000256" key="1">
    <source>
        <dbReference type="ARBA" id="ARBA00006914"/>
    </source>
</evidence>
<dbReference type="InterPro" id="IPR027417">
    <property type="entry name" value="P-loop_NTPase"/>
</dbReference>
<comment type="caution">
    <text evidence="6">The sequence shown here is derived from an EMBL/GenBank/DDBJ whole genome shotgun (WGS) entry which is preliminary data.</text>
</comment>
<organism evidence="6 7">
    <name type="scientific">Trifolium pratense</name>
    <name type="common">Red clover</name>
    <dbReference type="NCBI Taxonomy" id="57577"/>
    <lineage>
        <taxon>Eukaryota</taxon>
        <taxon>Viridiplantae</taxon>
        <taxon>Streptophyta</taxon>
        <taxon>Embryophyta</taxon>
        <taxon>Tracheophyta</taxon>
        <taxon>Spermatophyta</taxon>
        <taxon>Magnoliopsida</taxon>
        <taxon>eudicotyledons</taxon>
        <taxon>Gunneridae</taxon>
        <taxon>Pentapetalae</taxon>
        <taxon>rosids</taxon>
        <taxon>fabids</taxon>
        <taxon>Fabales</taxon>
        <taxon>Fabaceae</taxon>
        <taxon>Papilionoideae</taxon>
        <taxon>50 kb inversion clade</taxon>
        <taxon>NPAAA clade</taxon>
        <taxon>Hologalegina</taxon>
        <taxon>IRL clade</taxon>
        <taxon>Trifolieae</taxon>
        <taxon>Trifolium</taxon>
    </lineage>
</organism>
<dbReference type="InterPro" id="IPR041569">
    <property type="entry name" value="AAA_lid_3"/>
</dbReference>
<dbReference type="InterPro" id="IPR003593">
    <property type="entry name" value="AAA+_ATPase"/>
</dbReference>
<dbReference type="Gene3D" id="1.10.8.60">
    <property type="match status" value="2"/>
</dbReference>
<reference evidence="6 7" key="1">
    <citation type="journal article" date="2014" name="Am. J. Bot.">
        <title>Genome assembly and annotation for red clover (Trifolium pratense; Fabaceae).</title>
        <authorList>
            <person name="Istvanek J."/>
            <person name="Jaros M."/>
            <person name="Krenek A."/>
            <person name="Repkova J."/>
        </authorList>
    </citation>
    <scope>NUCLEOTIDE SEQUENCE [LARGE SCALE GENOMIC DNA]</scope>
    <source>
        <strain evidence="7">cv. Tatra</strain>
        <tissue evidence="6">Young leaves</tissue>
    </source>
</reference>
<accession>A0A2K3PS30</accession>
<evidence type="ECO:0000259" key="5">
    <source>
        <dbReference type="SMART" id="SM00382"/>
    </source>
</evidence>
<dbReference type="GO" id="GO:0016887">
    <property type="term" value="F:ATP hydrolysis activity"/>
    <property type="evidence" value="ECO:0007669"/>
    <property type="project" value="InterPro"/>
</dbReference>
<dbReference type="SMART" id="SM00382">
    <property type="entry name" value="AAA"/>
    <property type="match status" value="1"/>
</dbReference>
<dbReference type="PANTHER" id="PTHR23077">
    <property type="entry name" value="AAA-FAMILY ATPASE"/>
    <property type="match status" value="1"/>
</dbReference>
<keyword evidence="6" id="KW-0132">Cell division</keyword>
<dbReference type="InterPro" id="IPR050168">
    <property type="entry name" value="AAA_ATPase_domain"/>
</dbReference>
<evidence type="ECO:0000256" key="4">
    <source>
        <dbReference type="RuleBase" id="RU003651"/>
    </source>
</evidence>
<dbReference type="Pfam" id="PF00004">
    <property type="entry name" value="AAA"/>
    <property type="match status" value="3"/>
</dbReference>
<dbReference type="PANTHER" id="PTHR23077:SF117">
    <property type="entry name" value="AAA+ ATPASE DOMAIN-CONTAINING PROTEIN"/>
    <property type="match status" value="1"/>
</dbReference>